<reference evidence="2" key="1">
    <citation type="submission" date="2024-05" db="EMBL/GenBank/DDBJ databases">
        <title>Whole genome shotgun sequence of Streptomyces hygroscopicus NBRC 113678.</title>
        <authorList>
            <person name="Komaki H."/>
            <person name="Tamura T."/>
        </authorList>
    </citation>
    <scope>NUCLEOTIDE SEQUENCE</scope>
    <source>
        <strain evidence="2">N11-34</strain>
    </source>
</reference>
<feature type="region of interest" description="Disordered" evidence="1">
    <location>
        <begin position="1"/>
        <end position="36"/>
    </location>
</feature>
<name>A0ABQ3U8J6_STRHY</name>
<proteinExistence type="predicted"/>
<sequence length="71" mass="7866">MSPISTDRHALRPEKAHALRPEKAHALRPGKEHALRPEKAVPERIVTTTVRFGMVRGRSGMAILPLPGVRL</sequence>
<organism evidence="2 3">
    <name type="scientific">Streptomyces hygroscopicus</name>
    <dbReference type="NCBI Taxonomy" id="1912"/>
    <lineage>
        <taxon>Bacteria</taxon>
        <taxon>Bacillati</taxon>
        <taxon>Actinomycetota</taxon>
        <taxon>Actinomycetes</taxon>
        <taxon>Kitasatosporales</taxon>
        <taxon>Streptomycetaceae</taxon>
        <taxon>Streptomyces</taxon>
        <taxon>Streptomyces violaceusniger group</taxon>
    </lineage>
</organism>
<evidence type="ECO:0000313" key="3">
    <source>
        <dbReference type="Proteomes" id="UP001054854"/>
    </source>
</evidence>
<evidence type="ECO:0000256" key="1">
    <source>
        <dbReference type="SAM" id="MobiDB-lite"/>
    </source>
</evidence>
<gene>
    <name evidence="2" type="ORF">TPA0910_63720</name>
</gene>
<accession>A0ABQ3U8J6</accession>
<comment type="caution">
    <text evidence="2">The sequence shown here is derived from an EMBL/GenBank/DDBJ whole genome shotgun (WGS) entry which is preliminary data.</text>
</comment>
<dbReference type="Proteomes" id="UP001054854">
    <property type="component" value="Unassembled WGS sequence"/>
</dbReference>
<dbReference type="EMBL" id="BNEK01000005">
    <property type="protein sequence ID" value="GHJ31939.1"/>
    <property type="molecule type" value="Genomic_DNA"/>
</dbReference>
<evidence type="ECO:0000313" key="2">
    <source>
        <dbReference type="EMBL" id="GHJ31939.1"/>
    </source>
</evidence>
<keyword evidence="3" id="KW-1185">Reference proteome</keyword>
<protein>
    <submittedName>
        <fullName evidence="2">Uncharacterized protein</fullName>
    </submittedName>
</protein>